<reference evidence="1" key="2">
    <citation type="journal article" date="2015" name="Data Brief">
        <title>Shoot transcriptome of the giant reed, Arundo donax.</title>
        <authorList>
            <person name="Barrero R.A."/>
            <person name="Guerrero F.D."/>
            <person name="Moolhuijzen P."/>
            <person name="Goolsby J.A."/>
            <person name="Tidwell J."/>
            <person name="Bellgard S.E."/>
            <person name="Bellgard M.I."/>
        </authorList>
    </citation>
    <scope>NUCLEOTIDE SEQUENCE</scope>
    <source>
        <tissue evidence="1">Shoot tissue taken approximately 20 cm above the soil surface</tissue>
    </source>
</reference>
<proteinExistence type="predicted"/>
<organism evidence="1">
    <name type="scientific">Arundo donax</name>
    <name type="common">Giant reed</name>
    <name type="synonym">Donax arundinaceus</name>
    <dbReference type="NCBI Taxonomy" id="35708"/>
    <lineage>
        <taxon>Eukaryota</taxon>
        <taxon>Viridiplantae</taxon>
        <taxon>Streptophyta</taxon>
        <taxon>Embryophyta</taxon>
        <taxon>Tracheophyta</taxon>
        <taxon>Spermatophyta</taxon>
        <taxon>Magnoliopsida</taxon>
        <taxon>Liliopsida</taxon>
        <taxon>Poales</taxon>
        <taxon>Poaceae</taxon>
        <taxon>PACMAD clade</taxon>
        <taxon>Arundinoideae</taxon>
        <taxon>Arundineae</taxon>
        <taxon>Arundo</taxon>
    </lineage>
</organism>
<evidence type="ECO:0000313" key="1">
    <source>
        <dbReference type="EMBL" id="JAD71035.1"/>
    </source>
</evidence>
<reference evidence="1" key="1">
    <citation type="submission" date="2014-09" db="EMBL/GenBank/DDBJ databases">
        <authorList>
            <person name="Magalhaes I.L.F."/>
            <person name="Oliveira U."/>
            <person name="Santos F.R."/>
            <person name="Vidigal T.H.D.A."/>
            <person name="Brescovit A.D."/>
            <person name="Santos A.J."/>
        </authorList>
    </citation>
    <scope>NUCLEOTIDE SEQUENCE</scope>
    <source>
        <tissue evidence="1">Shoot tissue taken approximately 20 cm above the soil surface</tissue>
    </source>
</reference>
<sequence length="39" mass="4272">MGTGTAGCRIVFLVGCRFIVSRVCVHRTVLCWLRLCCAA</sequence>
<accession>A0A0A9CCA7</accession>
<protein>
    <submittedName>
        <fullName evidence="1">Uncharacterized protein</fullName>
    </submittedName>
</protein>
<name>A0A0A9CCA7_ARUDO</name>
<dbReference type="EMBL" id="GBRH01226860">
    <property type="protein sequence ID" value="JAD71035.1"/>
    <property type="molecule type" value="Transcribed_RNA"/>
</dbReference>
<dbReference type="AlphaFoldDB" id="A0A0A9CCA7"/>